<dbReference type="Pfam" id="PF07883">
    <property type="entry name" value="Cupin_2"/>
    <property type="match status" value="1"/>
</dbReference>
<organism evidence="3 4">
    <name type="scientific">Sphingomonas tabacisoli</name>
    <dbReference type="NCBI Taxonomy" id="2249466"/>
    <lineage>
        <taxon>Bacteria</taxon>
        <taxon>Pseudomonadati</taxon>
        <taxon>Pseudomonadota</taxon>
        <taxon>Alphaproteobacteria</taxon>
        <taxon>Sphingomonadales</taxon>
        <taxon>Sphingomonadaceae</taxon>
        <taxon>Sphingomonas</taxon>
    </lineage>
</organism>
<dbReference type="InterPro" id="IPR014710">
    <property type="entry name" value="RmlC-like_jellyroll"/>
</dbReference>
<protein>
    <submittedName>
        <fullName evidence="3">Cupin domain-containing protein</fullName>
    </submittedName>
</protein>
<keyword evidence="1" id="KW-0732">Signal</keyword>
<comment type="caution">
    <text evidence="3">The sequence shown here is derived from an EMBL/GenBank/DDBJ whole genome shotgun (WGS) entry which is preliminary data.</text>
</comment>
<feature type="chain" id="PRO_5046047385" evidence="1">
    <location>
        <begin position="24"/>
        <end position="127"/>
    </location>
</feature>
<dbReference type="Gene3D" id="2.60.120.10">
    <property type="entry name" value="Jelly Rolls"/>
    <property type="match status" value="1"/>
</dbReference>
<evidence type="ECO:0000313" key="3">
    <source>
        <dbReference type="EMBL" id="MFD1611091.1"/>
    </source>
</evidence>
<evidence type="ECO:0000259" key="2">
    <source>
        <dbReference type="Pfam" id="PF07883"/>
    </source>
</evidence>
<sequence>MTAIARAALAAAIVAFASAAALAQDAAKVDPKHYKVLIDNAQVRVLRIHYGPHESSVKHSHPDAVVTYLTDGRTKMLLGNGKTVVNTGKKGDAVWTPAGVHTPTNMSDVPFEAILVELKRPAARSGK</sequence>
<reference evidence="4" key="1">
    <citation type="journal article" date="2019" name="Int. J. Syst. Evol. Microbiol.">
        <title>The Global Catalogue of Microorganisms (GCM) 10K type strain sequencing project: providing services to taxonomists for standard genome sequencing and annotation.</title>
        <authorList>
            <consortium name="The Broad Institute Genomics Platform"/>
            <consortium name="The Broad Institute Genome Sequencing Center for Infectious Disease"/>
            <person name="Wu L."/>
            <person name="Ma J."/>
        </authorList>
    </citation>
    <scope>NUCLEOTIDE SEQUENCE [LARGE SCALE GENOMIC DNA]</scope>
    <source>
        <strain evidence="4">CGMCC 1.16275</strain>
    </source>
</reference>
<evidence type="ECO:0000313" key="4">
    <source>
        <dbReference type="Proteomes" id="UP001597115"/>
    </source>
</evidence>
<accession>A0ABW4I0K9</accession>
<feature type="domain" description="Cupin type-2" evidence="2">
    <location>
        <begin position="48"/>
        <end position="116"/>
    </location>
</feature>
<keyword evidence="4" id="KW-1185">Reference proteome</keyword>
<dbReference type="RefSeq" id="WP_380887384.1">
    <property type="nucleotide sequence ID" value="NZ_JBHUDY010000001.1"/>
</dbReference>
<dbReference type="InterPro" id="IPR011051">
    <property type="entry name" value="RmlC_Cupin_sf"/>
</dbReference>
<gene>
    <name evidence="3" type="ORF">ACFSCW_04670</name>
</gene>
<feature type="signal peptide" evidence="1">
    <location>
        <begin position="1"/>
        <end position="23"/>
    </location>
</feature>
<dbReference type="SUPFAM" id="SSF51182">
    <property type="entry name" value="RmlC-like cupins"/>
    <property type="match status" value="1"/>
</dbReference>
<name>A0ABW4I0K9_9SPHN</name>
<dbReference type="EMBL" id="JBHUDY010000001">
    <property type="protein sequence ID" value="MFD1611091.1"/>
    <property type="molecule type" value="Genomic_DNA"/>
</dbReference>
<dbReference type="InterPro" id="IPR013096">
    <property type="entry name" value="Cupin_2"/>
</dbReference>
<evidence type="ECO:0000256" key="1">
    <source>
        <dbReference type="SAM" id="SignalP"/>
    </source>
</evidence>
<proteinExistence type="predicted"/>
<dbReference type="Proteomes" id="UP001597115">
    <property type="component" value="Unassembled WGS sequence"/>
</dbReference>